<gene>
    <name evidence="1" type="ordered locus">Acid_6288</name>
</gene>
<protein>
    <recommendedName>
        <fullName evidence="2">PBS lyase HEAT domain protein repeat-containing protein</fullName>
    </recommendedName>
</protein>
<dbReference type="InterPro" id="IPR016024">
    <property type="entry name" value="ARM-type_fold"/>
</dbReference>
<dbReference type="Pfam" id="PF13646">
    <property type="entry name" value="HEAT_2"/>
    <property type="match status" value="1"/>
</dbReference>
<dbReference type="eggNOG" id="COG1413">
    <property type="taxonomic scope" value="Bacteria"/>
</dbReference>
<dbReference type="HOGENOM" id="CLU_1085434_0_0_0"/>
<accession>Q01T06</accession>
<evidence type="ECO:0008006" key="2">
    <source>
        <dbReference type="Google" id="ProtNLM"/>
    </source>
</evidence>
<reference evidence="1" key="1">
    <citation type="submission" date="2006-10" db="EMBL/GenBank/DDBJ databases">
        <title>Complete sequence of Solibacter usitatus Ellin6076.</title>
        <authorList>
            <consortium name="US DOE Joint Genome Institute"/>
            <person name="Copeland A."/>
            <person name="Lucas S."/>
            <person name="Lapidus A."/>
            <person name="Barry K."/>
            <person name="Detter J.C."/>
            <person name="Glavina del Rio T."/>
            <person name="Hammon N."/>
            <person name="Israni S."/>
            <person name="Dalin E."/>
            <person name="Tice H."/>
            <person name="Pitluck S."/>
            <person name="Thompson L.S."/>
            <person name="Brettin T."/>
            <person name="Bruce D."/>
            <person name="Han C."/>
            <person name="Tapia R."/>
            <person name="Gilna P."/>
            <person name="Schmutz J."/>
            <person name="Larimer F."/>
            <person name="Land M."/>
            <person name="Hauser L."/>
            <person name="Kyrpides N."/>
            <person name="Mikhailova N."/>
            <person name="Janssen P.H."/>
            <person name="Kuske C.R."/>
            <person name="Richardson P."/>
        </authorList>
    </citation>
    <scope>NUCLEOTIDE SEQUENCE</scope>
    <source>
        <strain evidence="1">Ellin6076</strain>
    </source>
</reference>
<organism evidence="1">
    <name type="scientific">Solibacter usitatus (strain Ellin6076)</name>
    <dbReference type="NCBI Taxonomy" id="234267"/>
    <lineage>
        <taxon>Bacteria</taxon>
        <taxon>Pseudomonadati</taxon>
        <taxon>Acidobacteriota</taxon>
        <taxon>Terriglobia</taxon>
        <taxon>Bryobacterales</taxon>
        <taxon>Solibacteraceae</taxon>
        <taxon>Candidatus Solibacter</taxon>
    </lineage>
</organism>
<dbReference type="KEGG" id="sus:Acid_6288"/>
<dbReference type="EMBL" id="CP000473">
    <property type="protein sequence ID" value="ABJ87214.1"/>
    <property type="molecule type" value="Genomic_DNA"/>
</dbReference>
<sequence>MKCLETFVAIVTICCPSCLWSQSRTPSEAIASAMKNPNDLNAVGQVIAEFNRTADTGTWLALKALYGKSSARLVRENLALILLQHGEEDTYLDALIEYAREAVDTTAPLPIEYDEQGIAISGHLAQGFQRWCEAKNIELQECSAMVYAYPVDVLMLARAKNRKAIPLLRRALGVENHAVVEMAVRGLAWLGDTDSIPLIARQLTRFRPKLAQSVAAATAEFDDPRVTPLLDRFVADGKLRQELDLAIRKRHDRADR</sequence>
<dbReference type="InParanoid" id="Q01T06"/>
<evidence type="ECO:0000313" key="1">
    <source>
        <dbReference type="EMBL" id="ABJ87214.1"/>
    </source>
</evidence>
<proteinExistence type="predicted"/>
<dbReference type="SUPFAM" id="SSF48371">
    <property type="entry name" value="ARM repeat"/>
    <property type="match status" value="1"/>
</dbReference>
<dbReference type="InterPro" id="IPR011989">
    <property type="entry name" value="ARM-like"/>
</dbReference>
<dbReference type="AlphaFoldDB" id="Q01T06"/>
<dbReference type="Gene3D" id="1.25.10.10">
    <property type="entry name" value="Leucine-rich Repeat Variant"/>
    <property type="match status" value="1"/>
</dbReference>
<name>Q01T06_SOLUE</name>